<name>A0ACC8EMD2_9PEZI</name>
<proteinExistence type="predicted"/>
<keyword evidence="2" id="KW-1185">Reference proteome</keyword>
<sequence length="641" mass="71772">MGRLGNIKFPGKRLFSKGEESSKSGAGGSNYPTVEACLAAQAAISRDNPTSPSTHSGNDLSSQYTVPGSRGSPPPKNTRTCTGNEPPSQHSGVRSGNNTASQYTGLSSGSGLGPLGNDLDPHTSISEPGGSSVVTESARSPSLAETGTNSALKHELPLQRPPPDDKTTTASDDKSTLVRISNHILEAAQDHPALRGTRSRDPEGAVVHVIGKYKALGKNVEEVQRDLERLEPVQGELKAAKNDLQVYKNELLSCEYNLDRTKEENKALKVRVSKLSSEKSTLQHTHSIEIQGIEGKHAQEVARLKATITQFEFEKDDLNRIHRTELQRERESHQSEIAQTKAKYEEKLRKASENAAKERWNIGWQHKEATEALKGSFAGEIKQLNQKLQWTRKDFDQQLAAEKGKHQVEKDRLEDEIARLISSAKEEKAQMRKSFRDKEDQLKKDFEAQSVGLKIENEELKGALVARDHSRSLTDPELASRFEILASQVGEFSRIRWDTGREAYWPFPERTLQQLHRENTRKLKQQIVQSSIWVILYDNIFYSPFQVFGEEGKVLNREWTEAFGRSQSSTAAPHWPEPTQDSEQQRCNTIKLCLQSLEQAEDAPGVDLRRKQGYDQSVATIVEEISQAVEKLFCLIQVEMY</sequence>
<protein>
    <submittedName>
        <fullName evidence="1">Uncharacterized protein</fullName>
    </submittedName>
</protein>
<dbReference type="EMBL" id="KV748261">
    <property type="protein sequence ID" value="OCK87388.1"/>
    <property type="molecule type" value="Genomic_DNA"/>
</dbReference>
<accession>A0ACC8EMD2</accession>
<evidence type="ECO:0000313" key="2">
    <source>
        <dbReference type="Proteomes" id="UP000250078"/>
    </source>
</evidence>
<dbReference type="Proteomes" id="UP000250078">
    <property type="component" value="Unassembled WGS sequence"/>
</dbReference>
<gene>
    <name evidence="1" type="ORF">K441DRAFT_701266</name>
</gene>
<evidence type="ECO:0000313" key="1">
    <source>
        <dbReference type="EMBL" id="OCK87388.1"/>
    </source>
</evidence>
<reference evidence="1 2" key="1">
    <citation type="journal article" date="2016" name="Nat. Commun.">
        <title>Ectomycorrhizal ecology is imprinted in the genome of the dominant symbiotic fungus Cenococcum geophilum.</title>
        <authorList>
            <consortium name="DOE Joint Genome Institute"/>
            <person name="Peter M."/>
            <person name="Kohler A."/>
            <person name="Ohm R.A."/>
            <person name="Kuo A."/>
            <person name="Krutzmann J."/>
            <person name="Morin E."/>
            <person name="Arend M."/>
            <person name="Barry K.W."/>
            <person name="Binder M."/>
            <person name="Choi C."/>
            <person name="Clum A."/>
            <person name="Copeland A."/>
            <person name="Grisel N."/>
            <person name="Haridas S."/>
            <person name="Kipfer T."/>
            <person name="LaButti K."/>
            <person name="Lindquist E."/>
            <person name="Lipzen A."/>
            <person name="Maire R."/>
            <person name="Meier B."/>
            <person name="Mihaltcheva S."/>
            <person name="Molinier V."/>
            <person name="Murat C."/>
            <person name="Poggeler S."/>
            <person name="Quandt C.A."/>
            <person name="Sperisen C."/>
            <person name="Tritt A."/>
            <person name="Tisserant E."/>
            <person name="Crous P.W."/>
            <person name="Henrissat B."/>
            <person name="Nehls U."/>
            <person name="Egli S."/>
            <person name="Spatafora J.W."/>
            <person name="Grigoriev I.V."/>
            <person name="Martin F.M."/>
        </authorList>
    </citation>
    <scope>NUCLEOTIDE SEQUENCE [LARGE SCALE GENOMIC DNA]</scope>
    <source>
        <strain evidence="1 2">1.58</strain>
    </source>
</reference>
<organism evidence="1 2">
    <name type="scientific">Cenococcum geophilum 1.58</name>
    <dbReference type="NCBI Taxonomy" id="794803"/>
    <lineage>
        <taxon>Eukaryota</taxon>
        <taxon>Fungi</taxon>
        <taxon>Dikarya</taxon>
        <taxon>Ascomycota</taxon>
        <taxon>Pezizomycotina</taxon>
        <taxon>Dothideomycetes</taxon>
        <taxon>Pleosporomycetidae</taxon>
        <taxon>Gloniales</taxon>
        <taxon>Gloniaceae</taxon>
        <taxon>Cenococcum</taxon>
    </lineage>
</organism>